<feature type="domain" description="Ketoreductase" evidence="3">
    <location>
        <begin position="4"/>
        <end position="180"/>
    </location>
</feature>
<evidence type="ECO:0000259" key="3">
    <source>
        <dbReference type="SMART" id="SM00822"/>
    </source>
</evidence>
<dbReference type="CDD" id="cd05333">
    <property type="entry name" value="BKR_SDR_c"/>
    <property type="match status" value="1"/>
</dbReference>
<dbReference type="SMART" id="SM00822">
    <property type="entry name" value="PKS_KR"/>
    <property type="match status" value="1"/>
</dbReference>
<keyword evidence="2 4" id="KW-0560">Oxidoreductase</keyword>
<dbReference type="InterPro" id="IPR050259">
    <property type="entry name" value="SDR"/>
</dbReference>
<comment type="similarity">
    <text evidence="1">Belongs to the short-chain dehydrogenases/reductases (SDR) family.</text>
</comment>
<evidence type="ECO:0000256" key="1">
    <source>
        <dbReference type="ARBA" id="ARBA00006484"/>
    </source>
</evidence>
<dbReference type="InterPro" id="IPR011283">
    <property type="entry name" value="Acetoacetyl-CoA_reductase"/>
</dbReference>
<dbReference type="Proteomes" id="UP001596114">
    <property type="component" value="Unassembled WGS sequence"/>
</dbReference>
<dbReference type="EMBL" id="JBHSNF010000001">
    <property type="protein sequence ID" value="MFC5525801.1"/>
    <property type="molecule type" value="Genomic_DNA"/>
</dbReference>
<gene>
    <name evidence="4" type="primary">phbB</name>
    <name evidence="4" type="ORF">ACFPPA_08615</name>
</gene>
<dbReference type="PRINTS" id="PR00081">
    <property type="entry name" value="GDHRDH"/>
</dbReference>
<dbReference type="Pfam" id="PF13561">
    <property type="entry name" value="adh_short_C2"/>
    <property type="match status" value="1"/>
</dbReference>
<proteinExistence type="inferred from homology"/>
<dbReference type="PANTHER" id="PTHR42879">
    <property type="entry name" value="3-OXOACYL-(ACYL-CARRIER-PROTEIN) REDUCTASE"/>
    <property type="match status" value="1"/>
</dbReference>
<dbReference type="InterPro" id="IPR057326">
    <property type="entry name" value="KR_dom"/>
</dbReference>
<evidence type="ECO:0000313" key="5">
    <source>
        <dbReference type="Proteomes" id="UP001596114"/>
    </source>
</evidence>
<comment type="caution">
    <text evidence="4">The sequence shown here is derived from an EMBL/GenBank/DDBJ whole genome shotgun (WGS) entry which is preliminary data.</text>
</comment>
<evidence type="ECO:0000256" key="2">
    <source>
        <dbReference type="ARBA" id="ARBA00023002"/>
    </source>
</evidence>
<organism evidence="4 5">
    <name type="scientific">Rhodanobacter ginsengisoli</name>
    <dbReference type="NCBI Taxonomy" id="418646"/>
    <lineage>
        <taxon>Bacteria</taxon>
        <taxon>Pseudomonadati</taxon>
        <taxon>Pseudomonadota</taxon>
        <taxon>Gammaproteobacteria</taxon>
        <taxon>Lysobacterales</taxon>
        <taxon>Rhodanobacteraceae</taxon>
        <taxon>Rhodanobacter</taxon>
    </lineage>
</organism>
<dbReference type="PROSITE" id="PS00061">
    <property type="entry name" value="ADH_SHORT"/>
    <property type="match status" value="1"/>
</dbReference>
<dbReference type="InterPro" id="IPR020904">
    <property type="entry name" value="Sc_DH/Rdtase_CS"/>
</dbReference>
<dbReference type="NCBIfam" id="TIGR01829">
    <property type="entry name" value="AcAcCoA_reduct"/>
    <property type="match status" value="1"/>
</dbReference>
<dbReference type="GO" id="GO:0018454">
    <property type="term" value="F:acetoacetyl-CoA reductase activity"/>
    <property type="evidence" value="ECO:0007669"/>
    <property type="project" value="UniProtKB-EC"/>
</dbReference>
<sequence>MMGKLALITGGTRGIGAAIAQRLSRDGYRAVVTYHGNDAAAQAFTRDHGIPAYKWDVADFDACEQGVREVERDAGQPVEILVNNAGVTRDAMLHKMTPEQWRTVLDDDLSSCFNMSRAVIDGLRLRGWGRIINITSVNGQKGQFGQTNYSAAKAGMIGFTKALALESACKGVTVNAVAPGYTATDMVAKVDPALMERIVAQIPVGRLARCEEVAHAVAFLVHDDSGFITGTTLSVNGGQYLS</sequence>
<name>A0ABW0QLF6_9GAMM</name>
<dbReference type="NCBIfam" id="NF009464">
    <property type="entry name" value="PRK12824.1"/>
    <property type="match status" value="1"/>
</dbReference>
<dbReference type="PANTHER" id="PTHR42879:SF2">
    <property type="entry name" value="3-OXOACYL-[ACYL-CARRIER-PROTEIN] REDUCTASE FABG"/>
    <property type="match status" value="1"/>
</dbReference>
<dbReference type="RefSeq" id="WP_377319467.1">
    <property type="nucleotide sequence ID" value="NZ_JBHSNF010000001.1"/>
</dbReference>
<dbReference type="SUPFAM" id="SSF51735">
    <property type="entry name" value="NAD(P)-binding Rossmann-fold domains"/>
    <property type="match status" value="1"/>
</dbReference>
<dbReference type="NCBIfam" id="NF009466">
    <property type="entry name" value="PRK12826.1-2"/>
    <property type="match status" value="1"/>
</dbReference>
<dbReference type="EC" id="1.1.1.36" evidence="4"/>
<accession>A0ABW0QLF6</accession>
<dbReference type="Gene3D" id="3.40.50.720">
    <property type="entry name" value="NAD(P)-binding Rossmann-like Domain"/>
    <property type="match status" value="1"/>
</dbReference>
<reference evidence="5" key="1">
    <citation type="journal article" date="2019" name="Int. J. Syst. Evol. Microbiol.">
        <title>The Global Catalogue of Microorganisms (GCM) 10K type strain sequencing project: providing services to taxonomists for standard genome sequencing and annotation.</title>
        <authorList>
            <consortium name="The Broad Institute Genomics Platform"/>
            <consortium name="The Broad Institute Genome Sequencing Center for Infectious Disease"/>
            <person name="Wu L."/>
            <person name="Ma J."/>
        </authorList>
    </citation>
    <scope>NUCLEOTIDE SEQUENCE [LARGE SCALE GENOMIC DNA]</scope>
    <source>
        <strain evidence="5">CGMCC 1.16619</strain>
    </source>
</reference>
<protein>
    <submittedName>
        <fullName evidence="4">Acetoacetyl-CoA reductase</fullName>
        <ecNumber evidence="4">1.1.1.36</ecNumber>
    </submittedName>
</protein>
<dbReference type="InterPro" id="IPR002347">
    <property type="entry name" value="SDR_fam"/>
</dbReference>
<dbReference type="InterPro" id="IPR036291">
    <property type="entry name" value="NAD(P)-bd_dom_sf"/>
</dbReference>
<dbReference type="PRINTS" id="PR00080">
    <property type="entry name" value="SDRFAMILY"/>
</dbReference>
<evidence type="ECO:0000313" key="4">
    <source>
        <dbReference type="EMBL" id="MFC5525801.1"/>
    </source>
</evidence>
<keyword evidence="5" id="KW-1185">Reference proteome</keyword>